<dbReference type="EMBL" id="JACMSC010000002">
    <property type="protein sequence ID" value="KAG6530781.1"/>
    <property type="molecule type" value="Genomic_DNA"/>
</dbReference>
<dbReference type="PANTHER" id="PTHR47640:SF10">
    <property type="entry name" value="TRNA SELENOCYSTEINE 1-ASSOCIATED PROTEIN 1-RELATED"/>
    <property type="match status" value="1"/>
</dbReference>
<feature type="transmembrane region" description="Helical" evidence="3">
    <location>
        <begin position="71"/>
        <end position="89"/>
    </location>
</feature>
<dbReference type="AlphaFoldDB" id="A0A8J5I0P2"/>
<evidence type="ECO:0000256" key="1">
    <source>
        <dbReference type="ARBA" id="ARBA00022737"/>
    </source>
</evidence>
<keyword evidence="3" id="KW-0812">Transmembrane</keyword>
<evidence type="ECO:0008006" key="6">
    <source>
        <dbReference type="Google" id="ProtNLM"/>
    </source>
</evidence>
<evidence type="ECO:0000313" key="4">
    <source>
        <dbReference type="EMBL" id="KAG6530781.1"/>
    </source>
</evidence>
<keyword evidence="2" id="KW-0694">RNA-binding</keyword>
<dbReference type="GO" id="GO:0005829">
    <property type="term" value="C:cytosol"/>
    <property type="evidence" value="ECO:0007669"/>
    <property type="project" value="TreeGrafter"/>
</dbReference>
<evidence type="ECO:0000313" key="5">
    <source>
        <dbReference type="Proteomes" id="UP000734854"/>
    </source>
</evidence>
<keyword evidence="3" id="KW-1133">Transmembrane helix</keyword>
<keyword evidence="5" id="KW-1185">Reference proteome</keyword>
<dbReference type="PANTHER" id="PTHR47640">
    <property type="entry name" value="TRNA SELENOCYSTEINE 1-ASSOCIATED PROTEIN 1-RELATED-RELATED"/>
    <property type="match status" value="1"/>
</dbReference>
<dbReference type="InterPro" id="IPR035979">
    <property type="entry name" value="RBD_domain_sf"/>
</dbReference>
<dbReference type="Proteomes" id="UP000734854">
    <property type="component" value="Unassembled WGS sequence"/>
</dbReference>
<evidence type="ECO:0000256" key="2">
    <source>
        <dbReference type="ARBA" id="ARBA00022884"/>
    </source>
</evidence>
<dbReference type="SUPFAM" id="SSF54928">
    <property type="entry name" value="RNA-binding domain, RBD"/>
    <property type="match status" value="1"/>
</dbReference>
<evidence type="ECO:0000256" key="3">
    <source>
        <dbReference type="SAM" id="Phobius"/>
    </source>
</evidence>
<comment type="caution">
    <text evidence="4">The sequence shown here is derived from an EMBL/GenBank/DDBJ whole genome shotgun (WGS) entry which is preliminary data.</text>
</comment>
<gene>
    <name evidence="4" type="ORF">ZIOFF_004539</name>
</gene>
<protein>
    <recommendedName>
        <fullName evidence="6">RRM domain-containing protein</fullName>
    </recommendedName>
</protein>
<name>A0A8J5I0P2_ZINOF</name>
<proteinExistence type="predicted"/>
<accession>A0A8J5I0P2</accession>
<organism evidence="4 5">
    <name type="scientific">Zingiber officinale</name>
    <name type="common">Ginger</name>
    <name type="synonym">Amomum zingiber</name>
    <dbReference type="NCBI Taxonomy" id="94328"/>
    <lineage>
        <taxon>Eukaryota</taxon>
        <taxon>Viridiplantae</taxon>
        <taxon>Streptophyta</taxon>
        <taxon>Embryophyta</taxon>
        <taxon>Tracheophyta</taxon>
        <taxon>Spermatophyta</taxon>
        <taxon>Magnoliopsida</taxon>
        <taxon>Liliopsida</taxon>
        <taxon>Zingiberales</taxon>
        <taxon>Zingiberaceae</taxon>
        <taxon>Zingiber</taxon>
    </lineage>
</organism>
<dbReference type="Gene3D" id="3.30.70.330">
    <property type="match status" value="1"/>
</dbReference>
<reference evidence="4 5" key="1">
    <citation type="submission" date="2020-08" db="EMBL/GenBank/DDBJ databases">
        <title>Plant Genome Project.</title>
        <authorList>
            <person name="Zhang R.-G."/>
        </authorList>
    </citation>
    <scope>NUCLEOTIDE SEQUENCE [LARGE SCALE GENOMIC DNA]</scope>
    <source>
        <tissue evidence="4">Rhizome</tissue>
    </source>
</reference>
<keyword evidence="3" id="KW-0472">Membrane</keyword>
<dbReference type="GO" id="GO:0003729">
    <property type="term" value="F:mRNA binding"/>
    <property type="evidence" value="ECO:0007669"/>
    <property type="project" value="InterPro"/>
</dbReference>
<dbReference type="InterPro" id="IPR050825">
    <property type="entry name" value="RBM42_RBP45_47-like"/>
</dbReference>
<keyword evidence="1" id="KW-0677">Repeat</keyword>
<dbReference type="InterPro" id="IPR012677">
    <property type="entry name" value="Nucleotide-bd_a/b_plait_sf"/>
</dbReference>
<sequence>MDPSYQQQWYHQQGWAIATTPTSATVSQDNHQPTTLAPSRRYVACGSTTDDLQYWIDENYLLTCFCQAGELLWFSVVIFPFSLFTLAAMELMATGRVSFGIGDDGYLKGYGFVKFADETERNHAMIEMNGVYCSSRPMRISATTPKKSIGLEQFENGALVNLIDVGSCYHPVAPLAYA</sequence>